<evidence type="ECO:0000313" key="3">
    <source>
        <dbReference type="EMBL" id="KAK6525088.1"/>
    </source>
</evidence>
<feature type="compositionally biased region" description="Low complexity" evidence="1">
    <location>
        <begin position="164"/>
        <end position="188"/>
    </location>
</feature>
<protein>
    <submittedName>
        <fullName evidence="3">Uncharacterized protein</fullName>
    </submittedName>
</protein>
<dbReference type="AlphaFoldDB" id="A0AAV9WSK9"/>
<keyword evidence="4" id="KW-1185">Reference proteome</keyword>
<reference evidence="3 4" key="1">
    <citation type="submission" date="2019-10" db="EMBL/GenBank/DDBJ databases">
        <authorList>
            <person name="Palmer J.M."/>
        </authorList>
    </citation>
    <scope>NUCLEOTIDE SEQUENCE [LARGE SCALE GENOMIC DNA]</scope>
    <source>
        <strain evidence="3 4">TWF694</strain>
    </source>
</reference>
<feature type="transmembrane region" description="Helical" evidence="2">
    <location>
        <begin position="200"/>
        <end position="220"/>
    </location>
</feature>
<feature type="region of interest" description="Disordered" evidence="1">
    <location>
        <begin position="161"/>
        <end position="190"/>
    </location>
</feature>
<keyword evidence="2" id="KW-0472">Membrane</keyword>
<keyword evidence="2" id="KW-1133">Transmembrane helix</keyword>
<evidence type="ECO:0000313" key="4">
    <source>
        <dbReference type="Proteomes" id="UP001365542"/>
    </source>
</evidence>
<comment type="caution">
    <text evidence="3">The sequence shown here is derived from an EMBL/GenBank/DDBJ whole genome shotgun (WGS) entry which is preliminary data.</text>
</comment>
<gene>
    <name evidence="3" type="ORF">TWF694_005236</name>
</gene>
<feature type="region of interest" description="Disordered" evidence="1">
    <location>
        <begin position="254"/>
        <end position="285"/>
    </location>
</feature>
<dbReference type="EMBL" id="JAVHJO010000017">
    <property type="protein sequence ID" value="KAK6525088.1"/>
    <property type="molecule type" value="Genomic_DNA"/>
</dbReference>
<keyword evidence="2" id="KW-0812">Transmembrane</keyword>
<evidence type="ECO:0000256" key="1">
    <source>
        <dbReference type="SAM" id="MobiDB-lite"/>
    </source>
</evidence>
<evidence type="ECO:0000256" key="2">
    <source>
        <dbReference type="SAM" id="Phobius"/>
    </source>
</evidence>
<proteinExistence type="predicted"/>
<accession>A0AAV9WSK9</accession>
<name>A0AAV9WSK9_9PEZI</name>
<sequence>MAFPSPPPFPNTWTWPSSCQETHWTDNGKSCTSDCDIYQIFTTESTLSYSCLPPGYLETTNSWTWYGTWAPGYCPAGFTTATQSDYTVRGSAVGVAICCADGYTFAPGALSCGSSYTTSITVFGSTRQGEARRTTVVGPGEKHMQAYTLWSTYGQAIAGTPPRTATASNTGSTTNSATSTTSTIPTNGDTGGGLSTGAKAGIGVGAAIGALLIAVLFFLLGKRRRVRSSPSEENQATGVPEIHGDSARQELDAKGQEKQYAELHSPGAGKWNNQYSHELGTSTGGNMPYRHELGAEPQNQGQWTYPANSVQPVEMPGTYPYYDQSRAMPYGSYPPGAANGINQAQS</sequence>
<feature type="region of interest" description="Disordered" evidence="1">
    <location>
        <begin position="226"/>
        <end position="245"/>
    </location>
</feature>
<organism evidence="3 4">
    <name type="scientific">Orbilia ellipsospora</name>
    <dbReference type="NCBI Taxonomy" id="2528407"/>
    <lineage>
        <taxon>Eukaryota</taxon>
        <taxon>Fungi</taxon>
        <taxon>Dikarya</taxon>
        <taxon>Ascomycota</taxon>
        <taxon>Pezizomycotina</taxon>
        <taxon>Orbiliomycetes</taxon>
        <taxon>Orbiliales</taxon>
        <taxon>Orbiliaceae</taxon>
        <taxon>Orbilia</taxon>
    </lineage>
</organism>
<feature type="compositionally biased region" description="Polar residues" evidence="1">
    <location>
        <begin position="228"/>
        <end position="237"/>
    </location>
</feature>
<dbReference type="Proteomes" id="UP001365542">
    <property type="component" value="Unassembled WGS sequence"/>
</dbReference>
<feature type="compositionally biased region" description="Polar residues" evidence="1">
    <location>
        <begin position="271"/>
        <end position="285"/>
    </location>
</feature>